<gene>
    <name evidence="2" type="ordered locus">Turpa_3249</name>
</gene>
<keyword evidence="3" id="KW-1185">Reference proteome</keyword>
<dbReference type="Proteomes" id="UP000006048">
    <property type="component" value="Chromosome"/>
</dbReference>
<dbReference type="HOGENOM" id="CLU_1004513_0_0_12"/>
<reference evidence="2 3" key="1">
    <citation type="submission" date="2012-06" db="EMBL/GenBank/DDBJ databases">
        <title>The complete chromosome of genome of Turneriella parva DSM 21527.</title>
        <authorList>
            <consortium name="US DOE Joint Genome Institute (JGI-PGF)"/>
            <person name="Lucas S."/>
            <person name="Han J."/>
            <person name="Lapidus A."/>
            <person name="Bruce D."/>
            <person name="Goodwin L."/>
            <person name="Pitluck S."/>
            <person name="Peters L."/>
            <person name="Kyrpides N."/>
            <person name="Mavromatis K."/>
            <person name="Ivanova N."/>
            <person name="Mikhailova N."/>
            <person name="Chertkov O."/>
            <person name="Detter J.C."/>
            <person name="Tapia R."/>
            <person name="Han C."/>
            <person name="Land M."/>
            <person name="Hauser L."/>
            <person name="Markowitz V."/>
            <person name="Cheng J.-F."/>
            <person name="Hugenholtz P."/>
            <person name="Woyke T."/>
            <person name="Wu D."/>
            <person name="Gronow S."/>
            <person name="Wellnitz S."/>
            <person name="Brambilla E."/>
            <person name="Klenk H.-P."/>
            <person name="Eisen J.A."/>
        </authorList>
    </citation>
    <scope>NUCLEOTIDE SEQUENCE [LARGE SCALE GENOMIC DNA]</scope>
    <source>
        <strain evidence="3">ATCC BAA-1111 / DSM 21527 / NCTC 11395 / H</strain>
    </source>
</reference>
<evidence type="ECO:0000313" key="2">
    <source>
        <dbReference type="EMBL" id="AFM13888.1"/>
    </source>
</evidence>
<keyword evidence="1" id="KW-0812">Transmembrane</keyword>
<name>I4B9D1_TURPD</name>
<evidence type="ECO:0000256" key="1">
    <source>
        <dbReference type="SAM" id="Phobius"/>
    </source>
</evidence>
<dbReference type="EMBL" id="CP002959">
    <property type="protein sequence ID" value="AFM13888.1"/>
    <property type="molecule type" value="Genomic_DNA"/>
</dbReference>
<dbReference type="AlphaFoldDB" id="I4B9D1"/>
<feature type="transmembrane region" description="Helical" evidence="1">
    <location>
        <begin position="57"/>
        <end position="80"/>
    </location>
</feature>
<keyword evidence="1" id="KW-0472">Membrane</keyword>
<accession>I4B9D1</accession>
<dbReference type="OrthoDB" id="9795505at2"/>
<proteinExistence type="predicted"/>
<feature type="transmembrane region" description="Helical" evidence="1">
    <location>
        <begin position="146"/>
        <end position="171"/>
    </location>
</feature>
<protein>
    <submittedName>
        <fullName evidence="2">Uncharacterized protein</fullName>
    </submittedName>
</protein>
<dbReference type="STRING" id="869212.Turpa_3249"/>
<dbReference type="RefSeq" id="WP_014804388.1">
    <property type="nucleotide sequence ID" value="NC_018020.1"/>
</dbReference>
<dbReference type="KEGG" id="tpx:Turpa_3249"/>
<evidence type="ECO:0000313" key="3">
    <source>
        <dbReference type="Proteomes" id="UP000006048"/>
    </source>
</evidence>
<sequence length="277" mass="31737">MNDRSYIPRDADTAVPRLLIPVRVLGRGFEIPIIWNIFGSHVKRLGFTRVAFGGTCMYLSLPFFVMIHVTGLMLLIQYFLNPVYALSRRAIADYVIIDRYRIAGLTFMDKVNCAFCGYANGSVHFLNCWLDEVAAAAPRITLRQKLIALPFLLMYIPVLVIAQWVTLHIIYELLVATPLGLRNLPANAARQQLDELPAYADTHSWFMRVVRFEKHFIIRLAYALSQIEAGWCPLKHLETRPGVEYPEHHRHFYQADEVELMLATIVDHGSVLPENKI</sequence>
<keyword evidence="1" id="KW-1133">Transmembrane helix</keyword>
<organism evidence="2 3">
    <name type="scientific">Turneriella parva (strain ATCC BAA-1111 / DSM 21527 / NCTC 11395 / H)</name>
    <name type="common">Leptospira parva</name>
    <dbReference type="NCBI Taxonomy" id="869212"/>
    <lineage>
        <taxon>Bacteria</taxon>
        <taxon>Pseudomonadati</taxon>
        <taxon>Spirochaetota</taxon>
        <taxon>Spirochaetia</taxon>
        <taxon>Leptospirales</taxon>
        <taxon>Leptospiraceae</taxon>
        <taxon>Turneriella</taxon>
    </lineage>
</organism>